<dbReference type="PROSITE" id="PS51194">
    <property type="entry name" value="HELICASE_CTER"/>
    <property type="match status" value="1"/>
</dbReference>
<keyword evidence="7 13" id="KW-0067">ATP-binding</keyword>
<dbReference type="SMART" id="SM00490">
    <property type="entry name" value="HELICc"/>
    <property type="match status" value="1"/>
</dbReference>
<dbReference type="GeneID" id="63788694"/>
<dbReference type="InterPro" id="IPR000629">
    <property type="entry name" value="RNA-helicase_DEAD-box_CS"/>
</dbReference>
<dbReference type="OrthoDB" id="7396459at2759"/>
<comment type="function">
    <text evidence="14">RNA helicase.</text>
</comment>
<evidence type="ECO:0000313" key="19">
    <source>
        <dbReference type="EMBL" id="ORY77796.1"/>
    </source>
</evidence>
<dbReference type="GO" id="GO:0003723">
    <property type="term" value="F:RNA binding"/>
    <property type="evidence" value="ECO:0007669"/>
    <property type="project" value="UniProtKB-UniRule"/>
</dbReference>
<organism evidence="19 20">
    <name type="scientific">Protomyces lactucae-debilis</name>
    <dbReference type="NCBI Taxonomy" id="2754530"/>
    <lineage>
        <taxon>Eukaryota</taxon>
        <taxon>Fungi</taxon>
        <taxon>Dikarya</taxon>
        <taxon>Ascomycota</taxon>
        <taxon>Taphrinomycotina</taxon>
        <taxon>Taphrinomycetes</taxon>
        <taxon>Taphrinales</taxon>
        <taxon>Protomycetaceae</taxon>
        <taxon>Protomyces</taxon>
    </lineage>
</organism>
<evidence type="ECO:0000256" key="2">
    <source>
        <dbReference type="ARBA" id="ARBA00022517"/>
    </source>
</evidence>
<evidence type="ECO:0000313" key="20">
    <source>
        <dbReference type="Proteomes" id="UP000193685"/>
    </source>
</evidence>
<keyword evidence="8 14" id="KW-0694">RNA-binding</keyword>
<proteinExistence type="inferred from homology"/>
<accession>A0A1Y2F390</accession>
<sequence length="672" mass="75013">MSREWDKLEVPLTPWIREAVATMGFQQMTPVQSSTIPLFMKHKDVVVEAVTGSGKTLAFLLPLIERLIQRDEPFSRHHIGALVICPTRELAIQIQTVFTSILALSVPERDEPELLMDEHGQVDEDTVQEPEPEPVLISQLLIGGRTSVQQDLVAFNASSPHVLIGTPGRINDFFNTSRVVKTKELEVLIMDEADRLLDMGFHDTLASIINKLPKQRRTGLFSATMTDAVSQLVRTGLRNPVKIIVKVKAHLGDDKRTPTSLQMGYMVLHPAEKIAQLIRVLHYSLAVDNLTKSIVYLPTCAAVDYFTPLLSQLSQLKAFTLIPLHGKQAPSIRQKHFKRFISLGSGTPSVLLTTDLAARGLDIPDVDLVIQLDPPQDPSAFSHRCGRAGRAGRPGKAVLFLNWGREEEYVEFLQVRKTPVLPLPRLTPDNQVDASMSDTVDEGCKTLNERLKQIVRKDRDLYERGIKAFVSYIRFYTKHQAAYIFRLADLDLAGCAASYGLLRLPSMPELKAQDVVYEGERVDMRTFAYADKIRETARLEALTKADAEHARKVEAGEVAVKRKPKVEAPAWSNKMDAVARKEARRDKKKRKRDAESATNAAALPVAAKTVDSSDSEAEADWKELRREKKMRNAAKRIERETDEQQGEGEDEGESGSEGGRDMVVSGGMFADL</sequence>
<evidence type="ECO:0000256" key="8">
    <source>
        <dbReference type="ARBA" id="ARBA00022884"/>
    </source>
</evidence>
<dbReference type="EC" id="3.6.4.13" evidence="14"/>
<dbReference type="InterPro" id="IPR011545">
    <property type="entry name" value="DEAD/DEAH_box_helicase_dom"/>
</dbReference>
<keyword evidence="4 13" id="KW-0547">Nucleotide-binding</keyword>
<dbReference type="PROSITE" id="PS00039">
    <property type="entry name" value="DEAD_ATP_HELICASE"/>
    <property type="match status" value="1"/>
</dbReference>
<dbReference type="AlphaFoldDB" id="A0A1Y2F390"/>
<dbReference type="PROSITE" id="PS51195">
    <property type="entry name" value="Q_MOTIF"/>
    <property type="match status" value="1"/>
</dbReference>
<reference evidence="19 20" key="1">
    <citation type="submission" date="2016-07" db="EMBL/GenBank/DDBJ databases">
        <title>Pervasive Adenine N6-methylation of Active Genes in Fungi.</title>
        <authorList>
            <consortium name="DOE Joint Genome Institute"/>
            <person name="Mondo S.J."/>
            <person name="Dannebaum R.O."/>
            <person name="Kuo R.C."/>
            <person name="Labutti K."/>
            <person name="Haridas S."/>
            <person name="Kuo A."/>
            <person name="Salamov A."/>
            <person name="Ahrendt S.R."/>
            <person name="Lipzen A."/>
            <person name="Sullivan W."/>
            <person name="Andreopoulos W.B."/>
            <person name="Clum A."/>
            <person name="Lindquist E."/>
            <person name="Daum C."/>
            <person name="Ramamoorthy G.K."/>
            <person name="Gryganskyi A."/>
            <person name="Culley D."/>
            <person name="Magnuson J.K."/>
            <person name="James T.Y."/>
            <person name="O'Malley M.A."/>
            <person name="Stajich J.E."/>
            <person name="Spatafora J.W."/>
            <person name="Visel A."/>
            <person name="Grigoriev I.V."/>
        </authorList>
    </citation>
    <scope>NUCLEOTIDE SEQUENCE [LARGE SCALE GENOMIC DNA]</scope>
    <source>
        <strain evidence="19 20">12-1054</strain>
    </source>
</reference>
<dbReference type="CDD" id="cd17960">
    <property type="entry name" value="DEADc_DDX55"/>
    <property type="match status" value="1"/>
</dbReference>
<keyword evidence="5 13" id="KW-0378">Hydrolase</keyword>
<dbReference type="GO" id="GO:0005524">
    <property type="term" value="F:ATP binding"/>
    <property type="evidence" value="ECO:0007669"/>
    <property type="project" value="UniProtKB-UniRule"/>
</dbReference>
<evidence type="ECO:0000256" key="3">
    <source>
        <dbReference type="ARBA" id="ARBA00022552"/>
    </source>
</evidence>
<evidence type="ECO:0000256" key="12">
    <source>
        <dbReference type="PROSITE-ProRule" id="PRU00552"/>
    </source>
</evidence>
<keyword evidence="9" id="KW-0175">Coiled coil</keyword>
<dbReference type="EMBL" id="MCFI01000019">
    <property type="protein sequence ID" value="ORY77796.1"/>
    <property type="molecule type" value="Genomic_DNA"/>
</dbReference>
<dbReference type="InterPro" id="IPR001650">
    <property type="entry name" value="Helicase_C-like"/>
</dbReference>
<dbReference type="STRING" id="56484.A0A1Y2F390"/>
<dbReference type="PROSITE" id="PS51192">
    <property type="entry name" value="HELICASE_ATP_BIND_1"/>
    <property type="match status" value="1"/>
</dbReference>
<dbReference type="InterPro" id="IPR056330">
    <property type="entry name" value="CTT_SPB4"/>
</dbReference>
<dbReference type="Pfam" id="PF00271">
    <property type="entry name" value="Helicase_C"/>
    <property type="match status" value="1"/>
</dbReference>
<dbReference type="Gene3D" id="3.40.50.300">
    <property type="entry name" value="P-loop containing nucleotide triphosphate hydrolases"/>
    <property type="match status" value="2"/>
</dbReference>
<keyword evidence="20" id="KW-1185">Reference proteome</keyword>
<feature type="domain" description="DEAD-box RNA helicase Q" evidence="18">
    <location>
        <begin position="5"/>
        <end position="33"/>
    </location>
</feature>
<evidence type="ECO:0000259" key="16">
    <source>
        <dbReference type="PROSITE" id="PS51192"/>
    </source>
</evidence>
<feature type="domain" description="Helicase ATP-binding" evidence="16">
    <location>
        <begin position="36"/>
        <end position="243"/>
    </location>
</feature>
<dbReference type="RefSeq" id="XP_040723181.1">
    <property type="nucleotide sequence ID" value="XM_040872095.1"/>
</dbReference>
<protein>
    <recommendedName>
        <fullName evidence="14">ATP-dependent RNA helicase</fullName>
        <ecNumber evidence="14">3.6.4.13</ecNumber>
    </recommendedName>
</protein>
<evidence type="ECO:0000256" key="7">
    <source>
        <dbReference type="ARBA" id="ARBA00022840"/>
    </source>
</evidence>
<evidence type="ECO:0000259" key="17">
    <source>
        <dbReference type="PROSITE" id="PS51194"/>
    </source>
</evidence>
<dbReference type="SUPFAM" id="SSF52540">
    <property type="entry name" value="P-loop containing nucleoside triphosphate hydrolases"/>
    <property type="match status" value="1"/>
</dbReference>
<evidence type="ECO:0000256" key="10">
    <source>
        <dbReference type="ARBA" id="ARBA00023242"/>
    </source>
</evidence>
<keyword evidence="6 13" id="KW-0347">Helicase</keyword>
<dbReference type="Pfam" id="PF00270">
    <property type="entry name" value="DEAD"/>
    <property type="match status" value="1"/>
</dbReference>
<dbReference type="Pfam" id="PF23681">
    <property type="entry name" value="CTT_SPB4"/>
    <property type="match status" value="1"/>
</dbReference>
<evidence type="ECO:0000256" key="14">
    <source>
        <dbReference type="RuleBase" id="RU365068"/>
    </source>
</evidence>
<dbReference type="GO" id="GO:0005730">
    <property type="term" value="C:nucleolus"/>
    <property type="evidence" value="ECO:0007669"/>
    <property type="project" value="UniProtKB-SubCell"/>
</dbReference>
<comment type="caution">
    <text evidence="19">The sequence shown here is derived from an EMBL/GenBank/DDBJ whole genome shotgun (WGS) entry which is preliminary data.</text>
</comment>
<evidence type="ECO:0000256" key="15">
    <source>
        <dbReference type="SAM" id="MobiDB-lite"/>
    </source>
</evidence>
<feature type="short sequence motif" description="Q motif" evidence="12">
    <location>
        <begin position="5"/>
        <end position="33"/>
    </location>
</feature>
<dbReference type="GO" id="GO:0016887">
    <property type="term" value="F:ATP hydrolysis activity"/>
    <property type="evidence" value="ECO:0007669"/>
    <property type="project" value="RHEA"/>
</dbReference>
<evidence type="ECO:0000256" key="13">
    <source>
        <dbReference type="RuleBase" id="RU000492"/>
    </source>
</evidence>
<dbReference type="CDD" id="cd18787">
    <property type="entry name" value="SF2_C_DEAD"/>
    <property type="match status" value="1"/>
</dbReference>
<dbReference type="Pfam" id="PF13959">
    <property type="entry name" value="CTE_SPB4"/>
    <property type="match status" value="1"/>
</dbReference>
<comment type="subcellular location">
    <subcellularLocation>
        <location evidence="1">Nucleus</location>
        <location evidence="1">Nucleolus</location>
    </subcellularLocation>
</comment>
<comment type="domain">
    <text evidence="14">The Q motif is unique to and characteristic of the DEAD box family of RNA helicases and controls ATP binding and hydrolysis.</text>
</comment>
<gene>
    <name evidence="19" type="ORF">BCR37DRAFT_405622</name>
</gene>
<name>A0A1Y2F390_PROLT</name>
<dbReference type="SMART" id="SM00487">
    <property type="entry name" value="DEXDc"/>
    <property type="match status" value="1"/>
</dbReference>
<comment type="similarity">
    <text evidence="11">Belongs to the DEAD box helicase family. DDX55/SPB4 subfamily.</text>
</comment>
<keyword evidence="2" id="KW-0690">Ribosome biogenesis</keyword>
<dbReference type="Proteomes" id="UP000193685">
    <property type="component" value="Unassembled WGS sequence"/>
</dbReference>
<evidence type="ECO:0000256" key="5">
    <source>
        <dbReference type="ARBA" id="ARBA00022801"/>
    </source>
</evidence>
<evidence type="ECO:0000256" key="9">
    <source>
        <dbReference type="ARBA" id="ARBA00023054"/>
    </source>
</evidence>
<dbReference type="InterPro" id="IPR014001">
    <property type="entry name" value="Helicase_ATP-bd"/>
</dbReference>
<dbReference type="InterPro" id="IPR027417">
    <property type="entry name" value="P-loop_NTPase"/>
</dbReference>
<dbReference type="SMART" id="SM01178">
    <property type="entry name" value="DUF4217"/>
    <property type="match status" value="1"/>
</dbReference>
<dbReference type="PANTHER" id="PTHR24031">
    <property type="entry name" value="RNA HELICASE"/>
    <property type="match status" value="1"/>
</dbReference>
<dbReference type="InterPro" id="IPR014014">
    <property type="entry name" value="RNA_helicase_DEAD_Q_motif"/>
</dbReference>
<feature type="compositionally biased region" description="Acidic residues" evidence="15">
    <location>
        <begin position="640"/>
        <end position="654"/>
    </location>
</feature>
<dbReference type="InterPro" id="IPR025313">
    <property type="entry name" value="SPB4-like_CTE"/>
</dbReference>
<dbReference type="GO" id="GO:0006364">
    <property type="term" value="P:rRNA processing"/>
    <property type="evidence" value="ECO:0007669"/>
    <property type="project" value="UniProtKB-KW"/>
</dbReference>
<dbReference type="OMA" id="AYKEHEC"/>
<keyword evidence="3" id="KW-0698">rRNA processing</keyword>
<feature type="domain" description="Helicase C-terminal" evidence="17">
    <location>
        <begin position="279"/>
        <end position="435"/>
    </location>
</feature>
<evidence type="ECO:0000259" key="18">
    <source>
        <dbReference type="PROSITE" id="PS51195"/>
    </source>
</evidence>
<dbReference type="GO" id="GO:0003724">
    <property type="term" value="F:RNA helicase activity"/>
    <property type="evidence" value="ECO:0007669"/>
    <property type="project" value="UniProtKB-EC"/>
</dbReference>
<keyword evidence="10" id="KW-0539">Nucleus</keyword>
<evidence type="ECO:0000256" key="6">
    <source>
        <dbReference type="ARBA" id="ARBA00022806"/>
    </source>
</evidence>
<evidence type="ECO:0000256" key="1">
    <source>
        <dbReference type="ARBA" id="ARBA00004604"/>
    </source>
</evidence>
<feature type="region of interest" description="Disordered" evidence="15">
    <location>
        <begin position="569"/>
        <end position="672"/>
    </location>
</feature>
<evidence type="ECO:0000256" key="4">
    <source>
        <dbReference type="ARBA" id="ARBA00022741"/>
    </source>
</evidence>
<evidence type="ECO:0000256" key="11">
    <source>
        <dbReference type="ARBA" id="ARBA00038002"/>
    </source>
</evidence>
<comment type="catalytic activity">
    <reaction evidence="14">
        <text>ATP + H2O = ADP + phosphate + H(+)</text>
        <dbReference type="Rhea" id="RHEA:13065"/>
        <dbReference type="ChEBI" id="CHEBI:15377"/>
        <dbReference type="ChEBI" id="CHEBI:15378"/>
        <dbReference type="ChEBI" id="CHEBI:30616"/>
        <dbReference type="ChEBI" id="CHEBI:43474"/>
        <dbReference type="ChEBI" id="CHEBI:456216"/>
        <dbReference type="EC" id="3.6.4.13"/>
    </reaction>
</comment>